<protein>
    <submittedName>
        <fullName evidence="1">DUF370 domain-containing protein</fullName>
    </submittedName>
</protein>
<dbReference type="InterPro" id="IPR007169">
    <property type="entry name" value="RemA-like"/>
</dbReference>
<dbReference type="AlphaFoldDB" id="A0A859F979"/>
<name>A0A859F979_9BACI</name>
<proteinExistence type="predicted"/>
<accession>A0A859F979</accession>
<dbReference type="EMBL" id="CP041372">
    <property type="protein sequence ID" value="QKS69599.1"/>
    <property type="molecule type" value="Genomic_DNA"/>
</dbReference>
<reference evidence="2" key="1">
    <citation type="submission" date="2019-07" db="EMBL/GenBank/DDBJ databases">
        <title>Bacillus alkalisoli sp. nov. isolated from saline soil.</title>
        <authorList>
            <person name="Sun J.-Q."/>
            <person name="Xu L."/>
        </authorList>
    </citation>
    <scope>NUCLEOTIDE SEQUENCE [LARGE SCALE GENOMIC DNA]</scope>
    <source>
        <strain evidence="2">M4U3P1</strain>
    </source>
</reference>
<evidence type="ECO:0000313" key="1">
    <source>
        <dbReference type="EMBL" id="QKS69599.1"/>
    </source>
</evidence>
<keyword evidence="2" id="KW-1185">Reference proteome</keyword>
<dbReference type="Pfam" id="PF04025">
    <property type="entry name" value="RemA-like"/>
    <property type="match status" value="1"/>
</dbReference>
<dbReference type="KEGG" id="psua:FLK61_22560"/>
<dbReference type="Proteomes" id="UP000318138">
    <property type="component" value="Chromosome"/>
</dbReference>
<sequence length="86" mass="9685">MFIHLGGDIVVKAENIITILDHHTYDDSPENKSFILAHQKKDTTVHVTKEQAKSIVVTDECVYLSPISSHTLKRRAQVSTVVVEEE</sequence>
<gene>
    <name evidence="1" type="ORF">FLK61_22560</name>
</gene>
<evidence type="ECO:0000313" key="2">
    <source>
        <dbReference type="Proteomes" id="UP000318138"/>
    </source>
</evidence>
<organism evidence="1 2">
    <name type="scientific">Paenalkalicoccus suaedae</name>
    <dbReference type="NCBI Taxonomy" id="2592382"/>
    <lineage>
        <taxon>Bacteria</taxon>
        <taxon>Bacillati</taxon>
        <taxon>Bacillota</taxon>
        <taxon>Bacilli</taxon>
        <taxon>Bacillales</taxon>
        <taxon>Bacillaceae</taxon>
        <taxon>Paenalkalicoccus</taxon>
    </lineage>
</organism>
<dbReference type="NCBIfam" id="NF046065">
    <property type="entry name" value="MtxRegRemB"/>
    <property type="match status" value="1"/>
</dbReference>
<dbReference type="RefSeq" id="WP_176007616.1">
    <property type="nucleotide sequence ID" value="NZ_CP041372.2"/>
</dbReference>